<organism evidence="1 2">
    <name type="scientific">Paramuricea clavata</name>
    <name type="common">Red gorgonian</name>
    <name type="synonym">Violescent sea-whip</name>
    <dbReference type="NCBI Taxonomy" id="317549"/>
    <lineage>
        <taxon>Eukaryota</taxon>
        <taxon>Metazoa</taxon>
        <taxon>Cnidaria</taxon>
        <taxon>Anthozoa</taxon>
        <taxon>Octocorallia</taxon>
        <taxon>Malacalcyonacea</taxon>
        <taxon>Plexauridae</taxon>
        <taxon>Paramuricea</taxon>
    </lineage>
</organism>
<keyword evidence="2" id="KW-1185">Reference proteome</keyword>
<dbReference type="EMBL" id="CACRXK020015637">
    <property type="protein sequence ID" value="CAB4028664.1"/>
    <property type="molecule type" value="Genomic_DNA"/>
</dbReference>
<proteinExistence type="predicted"/>
<sequence length="100" mass="11537">MEEGKEVLRLVQLVSSIHLIKDAQKMILLTGGIVKCKKLKEKCFQNYRRRQLISLNIPVKICCGHTLCDGLDEKDKVSGCYRELDELLLKLAEFYLSMSY</sequence>
<reference evidence="1" key="1">
    <citation type="submission" date="2020-04" db="EMBL/GenBank/DDBJ databases">
        <authorList>
            <person name="Alioto T."/>
            <person name="Alioto T."/>
            <person name="Gomez Garrido J."/>
        </authorList>
    </citation>
    <scope>NUCLEOTIDE SEQUENCE</scope>
    <source>
        <strain evidence="1">A484AB</strain>
    </source>
</reference>
<comment type="caution">
    <text evidence="1">The sequence shown here is derived from an EMBL/GenBank/DDBJ whole genome shotgun (WGS) entry which is preliminary data.</text>
</comment>
<dbReference type="Proteomes" id="UP001152795">
    <property type="component" value="Unassembled WGS sequence"/>
</dbReference>
<dbReference type="AlphaFoldDB" id="A0A6S7JEZ4"/>
<evidence type="ECO:0000313" key="1">
    <source>
        <dbReference type="EMBL" id="CAB4028664.1"/>
    </source>
</evidence>
<evidence type="ECO:0000313" key="2">
    <source>
        <dbReference type="Proteomes" id="UP001152795"/>
    </source>
</evidence>
<gene>
    <name evidence="1" type="ORF">PACLA_8A050345</name>
</gene>
<protein>
    <submittedName>
        <fullName evidence="1">Uncharacterized protein</fullName>
    </submittedName>
</protein>
<name>A0A6S7JEZ4_PARCT</name>
<accession>A0A6S7JEZ4</accession>